<dbReference type="InterPro" id="IPR012677">
    <property type="entry name" value="Nucleotide-bd_a/b_plait_sf"/>
</dbReference>
<feature type="region of interest" description="Disordered" evidence="1">
    <location>
        <begin position="226"/>
        <end position="252"/>
    </location>
</feature>
<dbReference type="OrthoDB" id="9948435at2759"/>
<keyword evidence="2" id="KW-1185">Reference proteome</keyword>
<dbReference type="InParanoid" id="A0A1S3IPK4"/>
<dbReference type="PANTHER" id="PTHR15225:SF8">
    <property type="entry name" value="RNA-BINDING PROTEIN 43"/>
    <property type="match status" value="1"/>
</dbReference>
<feature type="region of interest" description="Disordered" evidence="1">
    <location>
        <begin position="309"/>
        <end position="328"/>
    </location>
</feature>
<protein>
    <submittedName>
        <fullName evidence="3">Uncharacterized protein LOC106165706</fullName>
    </submittedName>
</protein>
<evidence type="ECO:0000313" key="2">
    <source>
        <dbReference type="Proteomes" id="UP000085678"/>
    </source>
</evidence>
<dbReference type="Proteomes" id="UP000085678">
    <property type="component" value="Unplaced"/>
</dbReference>
<dbReference type="GeneID" id="106165706"/>
<dbReference type="AlphaFoldDB" id="A0A1S3IPK4"/>
<dbReference type="Pfam" id="PF23085">
    <property type="entry name" value="RRM_PARP14_3"/>
    <property type="match status" value="1"/>
</dbReference>
<accession>A0A1S3IPK4</accession>
<proteinExistence type="predicted"/>
<name>A0A1S3IPK4_LINAN</name>
<reference evidence="3" key="1">
    <citation type="submission" date="2025-08" db="UniProtKB">
        <authorList>
            <consortium name="RefSeq"/>
        </authorList>
    </citation>
    <scope>IDENTIFICATION</scope>
    <source>
        <tissue evidence="3">Gonads</tissue>
    </source>
</reference>
<gene>
    <name evidence="3" type="primary">LOC106165706</name>
</gene>
<sequence length="447" mass="49247">MAELNTSSRGQSSGRSVLVLGIPPSVTKVRLTIHFQKRVFGGGDVETVVFPFDKTMPDGAIVTFQKEQVLETVFKYPHRLLDAELTVVPLPQIFSTVEATVGLSVTQLFSTVGELKSYFRNLSDEFNVQTKYTTEVDQKVILEGTVYNIQKAHRSLFLEYAKRSQNVKPENANTGASTSDHGAVLSRNINGTKTGQKPTCSDSEVFSMNIRDLEITSSKEPALGLEASQQPEISRDQYAGKNVTRSVPEEDTSIVSIVQPPRHSRRFVKTENTGERSHTPAAHGVLSNWSAGERTQIMLNMPEHRYGANESQPNIANQSDPSKMTLSCSGQSSEASAVEHCETKELQNEKCDFALDKAVHNPSNIEEDEVNHSVSFDAEATRLNSNIMGEVPSLRDLLQTLKECSSSANSAIVEEKWHTDEPSSDSILQDLLRLDGHPNPDQNAKGD</sequence>
<dbReference type="Gene3D" id="3.30.70.330">
    <property type="match status" value="1"/>
</dbReference>
<organism evidence="2 3">
    <name type="scientific">Lingula anatina</name>
    <name type="common">Brachiopod</name>
    <name type="synonym">Lingula unguis</name>
    <dbReference type="NCBI Taxonomy" id="7574"/>
    <lineage>
        <taxon>Eukaryota</taxon>
        <taxon>Metazoa</taxon>
        <taxon>Spiralia</taxon>
        <taxon>Lophotrochozoa</taxon>
        <taxon>Brachiopoda</taxon>
        <taxon>Linguliformea</taxon>
        <taxon>Lingulata</taxon>
        <taxon>Lingulida</taxon>
        <taxon>Linguloidea</taxon>
        <taxon>Lingulidae</taxon>
        <taxon>Lingula</taxon>
    </lineage>
</organism>
<dbReference type="RefSeq" id="XP_013399474.1">
    <property type="nucleotide sequence ID" value="XM_013544020.1"/>
</dbReference>
<dbReference type="KEGG" id="lak:106165706"/>
<dbReference type="PANTHER" id="PTHR15225">
    <property type="entry name" value="INTERFERON-INDUCED PROTEIN 35/NMI N-MYC/STAT INTERACTING PROTEIN"/>
    <property type="match status" value="1"/>
</dbReference>
<evidence type="ECO:0000256" key="1">
    <source>
        <dbReference type="SAM" id="MobiDB-lite"/>
    </source>
</evidence>
<evidence type="ECO:0000313" key="3">
    <source>
        <dbReference type="RefSeq" id="XP_013399474.1"/>
    </source>
</evidence>